<accession>A0AAV3JZX2</accession>
<dbReference type="InterPro" id="IPR015946">
    <property type="entry name" value="KH_dom-like_a/b"/>
</dbReference>
<reference evidence="1 2" key="1">
    <citation type="submission" date="2013-08" db="EMBL/GenBank/DDBJ databases">
        <title>Study of Ammonical-Nitrogen removal by Nitrification Denitrification process using lab isolates.</title>
        <authorList>
            <person name="Khardenavis A.A."/>
            <person name="Pal R.R."/>
            <person name="Kapley A."/>
            <person name="Qureshi A."/>
            <person name="Purohit H.J."/>
        </authorList>
    </citation>
    <scope>NUCLEOTIDE SEQUENCE [LARGE SCALE GENOMIC DNA]</scope>
    <source>
        <strain evidence="1 2">EGD-HP18</strain>
    </source>
</reference>
<gene>
    <name evidence="1" type="ORF">N173_17960</name>
</gene>
<sequence length="177" mass="19998">MFTLNAALLLSGQTMNFENKMTIHKYEVKIQWEGNTGTGTSSYRSYKRDFSIQHPQKTTIQGSSDPTYLGDVTRWNPEDLLVASASACHKLWYLHLCAVNHIHVVSYVDHALGFMEDTDPVKRGHFTQIILRPEVVLEKGADQELAAKLHEEAHHECMIANSVNFPITCEASFSFAE</sequence>
<dbReference type="InterPro" id="IPR036102">
    <property type="entry name" value="OsmC/Ohrsf"/>
</dbReference>
<dbReference type="InterPro" id="IPR052707">
    <property type="entry name" value="OsmC_Ohr_Peroxiredoxin"/>
</dbReference>
<name>A0AAV3JZX2_ACIBA</name>
<evidence type="ECO:0000313" key="1">
    <source>
        <dbReference type="EMBL" id="ERH68883.1"/>
    </source>
</evidence>
<protein>
    <submittedName>
        <fullName evidence="1">Peroxiredoxin</fullName>
    </submittedName>
</protein>
<dbReference type="Proteomes" id="UP000016517">
    <property type="component" value="Unassembled WGS sequence"/>
</dbReference>
<dbReference type="AlphaFoldDB" id="A0AAV3JZX2"/>
<dbReference type="EMBL" id="AVST01000066">
    <property type="protein sequence ID" value="ERH68883.1"/>
    <property type="molecule type" value="Genomic_DNA"/>
</dbReference>
<dbReference type="PANTHER" id="PTHR42830">
    <property type="entry name" value="OSMOTICALLY INDUCIBLE FAMILY PROTEIN"/>
    <property type="match status" value="1"/>
</dbReference>
<dbReference type="PANTHER" id="PTHR42830:SF2">
    <property type="entry name" value="OSMC_OHR FAMILY PROTEIN"/>
    <property type="match status" value="1"/>
</dbReference>
<dbReference type="Pfam" id="PF02566">
    <property type="entry name" value="OsmC"/>
    <property type="match status" value="1"/>
</dbReference>
<evidence type="ECO:0000313" key="2">
    <source>
        <dbReference type="Proteomes" id="UP000016517"/>
    </source>
</evidence>
<comment type="caution">
    <text evidence="1">The sequence shown here is derived from an EMBL/GenBank/DDBJ whole genome shotgun (WGS) entry which is preliminary data.</text>
</comment>
<proteinExistence type="predicted"/>
<organism evidence="1 2">
    <name type="scientific">Acinetobacter baumannii EGD-HP18</name>
    <dbReference type="NCBI Taxonomy" id="1358412"/>
    <lineage>
        <taxon>Bacteria</taxon>
        <taxon>Pseudomonadati</taxon>
        <taxon>Pseudomonadota</taxon>
        <taxon>Gammaproteobacteria</taxon>
        <taxon>Moraxellales</taxon>
        <taxon>Moraxellaceae</taxon>
        <taxon>Acinetobacter</taxon>
        <taxon>Acinetobacter calcoaceticus/baumannii complex</taxon>
    </lineage>
</organism>
<dbReference type="InterPro" id="IPR003718">
    <property type="entry name" value="OsmC/Ohr_fam"/>
</dbReference>
<dbReference type="SUPFAM" id="SSF82784">
    <property type="entry name" value="OsmC-like"/>
    <property type="match status" value="1"/>
</dbReference>
<dbReference type="Gene3D" id="3.30.300.20">
    <property type="match status" value="1"/>
</dbReference>